<organism evidence="9">
    <name type="scientific">Blumeria graminis f. sp. tritici 96224</name>
    <dbReference type="NCBI Taxonomy" id="1268274"/>
    <lineage>
        <taxon>Eukaryota</taxon>
        <taxon>Fungi</taxon>
        <taxon>Dikarya</taxon>
        <taxon>Ascomycota</taxon>
        <taxon>Pezizomycotina</taxon>
        <taxon>Leotiomycetes</taxon>
        <taxon>Erysiphales</taxon>
        <taxon>Erysiphaceae</taxon>
        <taxon>Blumeria</taxon>
    </lineage>
</organism>
<protein>
    <submittedName>
        <fullName evidence="9">Bgt-4586</fullName>
    </submittedName>
</protein>
<dbReference type="InterPro" id="IPR009072">
    <property type="entry name" value="Histone-fold"/>
</dbReference>
<feature type="compositionally biased region" description="Basic residues" evidence="6">
    <location>
        <begin position="96"/>
        <end position="105"/>
    </location>
</feature>
<dbReference type="HOGENOM" id="CLU_035243_2_1_1"/>
<dbReference type="CDD" id="cd08048">
    <property type="entry name" value="HFD_TAF11"/>
    <property type="match status" value="1"/>
</dbReference>
<dbReference type="GO" id="GO:0016251">
    <property type="term" value="F:RNA polymerase II general transcription initiation factor activity"/>
    <property type="evidence" value="ECO:0007669"/>
    <property type="project" value="TreeGrafter"/>
</dbReference>
<dbReference type="GO" id="GO:0051123">
    <property type="term" value="P:RNA polymerase II preinitiation complex assembly"/>
    <property type="evidence" value="ECO:0007669"/>
    <property type="project" value="InterPro"/>
</dbReference>
<evidence type="ECO:0000256" key="5">
    <source>
        <dbReference type="ARBA" id="ARBA00023242"/>
    </source>
</evidence>
<dbReference type="Proteomes" id="UP000053110">
    <property type="component" value="Unassembled WGS sequence"/>
</dbReference>
<keyword evidence="4" id="KW-0804">Transcription</keyword>
<accession>A0A061HB63</accession>
<sequence length="316" mass="35468">MASPPYSQSFPSGLSVNYTSHLQHAQPSKRRQPDIPSSAPVNKRRKSSIIPLNLTTAAHPLRQTSFPPELAAESPGYSRSPSVDRMSVVSGPVTTGKKKKSRKVKGKEPSSIQPPEAGAILMDTGREALKCGIDQSFEDEEEEVGQELAINAIESTKEERLKEERRRHLLTRAFNQEQWQRYEAWRSSKLSDSVVRRIVNQTLSQSAPQQVILAVRSVAKIFAGDIIERSRKVQTEWLEITGENPGLPVPNSEQSLVKAEKEKRRGPLMPDHLREAFRRHILTDQGLVGQLGLWQQQQQSGVERFGVRIGGKRLFK</sequence>
<dbReference type="Gene3D" id="1.10.20.10">
    <property type="entry name" value="Histone, subunit A"/>
    <property type="match status" value="1"/>
</dbReference>
<evidence type="ECO:0000256" key="4">
    <source>
        <dbReference type="ARBA" id="ARBA00023163"/>
    </source>
</evidence>
<comment type="similarity">
    <text evidence="2">Belongs to the TAF11 family.</text>
</comment>
<evidence type="ECO:0000313" key="10">
    <source>
        <dbReference type="Proteomes" id="UP000053110"/>
    </source>
</evidence>
<proteinExistence type="inferred from homology"/>
<reference evidence="8" key="2">
    <citation type="submission" date="2013-01" db="EMBL/GenBank/DDBJ databases">
        <title>The wheat powdery mildew genome reveals unique evolution of an obligate biotroph.</title>
        <authorList>
            <person name="Oberhaensli S."/>
            <person name="Wicker T."/>
            <person name="Keller B."/>
        </authorList>
    </citation>
    <scope>NUCLEOTIDE SEQUENCE</scope>
    <source>
        <strain evidence="8">96224</strain>
    </source>
</reference>
<dbReference type="InterPro" id="IPR045127">
    <property type="entry name" value="TAF11-like"/>
</dbReference>
<keyword evidence="5" id="KW-0539">Nucleus</keyword>
<evidence type="ECO:0000313" key="9">
    <source>
        <dbReference type="EMBL" id="SUZ13631.1"/>
    </source>
</evidence>
<feature type="compositionally biased region" description="Polar residues" evidence="6">
    <location>
        <begin position="1"/>
        <end position="26"/>
    </location>
</feature>
<evidence type="ECO:0000313" key="8">
    <source>
        <dbReference type="EMBL" id="EPQ61753.1"/>
    </source>
</evidence>
<evidence type="ECO:0000256" key="1">
    <source>
        <dbReference type="ARBA" id="ARBA00004123"/>
    </source>
</evidence>
<evidence type="ECO:0000256" key="2">
    <source>
        <dbReference type="ARBA" id="ARBA00009788"/>
    </source>
</evidence>
<dbReference type="SUPFAM" id="SSF47113">
    <property type="entry name" value="Histone-fold"/>
    <property type="match status" value="1"/>
</dbReference>
<dbReference type="InterPro" id="IPR006809">
    <property type="entry name" value="TAFII28_dom"/>
</dbReference>
<dbReference type="PANTHER" id="PTHR13218:SF8">
    <property type="entry name" value="TRANSCRIPTION INITIATION FACTOR TFIID SUBUNIT 11"/>
    <property type="match status" value="1"/>
</dbReference>
<feature type="non-terminal residue" evidence="9">
    <location>
        <position position="316"/>
    </location>
</feature>
<dbReference type="OrthoDB" id="28335at2759"/>
<reference evidence="10" key="1">
    <citation type="journal article" date="2013" name="Nat. Genet.">
        <title>The wheat powdery mildew genome shows the unique evolution of an obligate biotroph.</title>
        <authorList>
            <person name="Wicker T."/>
            <person name="Oberhaensli S."/>
            <person name="Parlange F."/>
            <person name="Buchmann J.P."/>
            <person name="Shatalina M."/>
            <person name="Roffler S."/>
            <person name="Ben-David R."/>
            <person name="Dolezel J."/>
            <person name="Simkova H."/>
            <person name="Schulze-Lefert P."/>
            <person name="Spanu P.D."/>
            <person name="Bruggmann R."/>
            <person name="Amselem J."/>
            <person name="Quesneville H."/>
            <person name="Ver Loren van Themaat E."/>
            <person name="Paape T."/>
            <person name="Shimizu K.K."/>
            <person name="Keller B."/>
        </authorList>
    </citation>
    <scope>NUCLEOTIDE SEQUENCE [LARGE SCALE GENOMIC DNA]</scope>
    <source>
        <strain evidence="10">96224</strain>
    </source>
</reference>
<feature type="region of interest" description="Disordered" evidence="6">
    <location>
        <begin position="1"/>
        <end position="117"/>
    </location>
</feature>
<dbReference type="EMBL" id="KE375214">
    <property type="protein sequence ID" value="EPQ61753.1"/>
    <property type="molecule type" value="Genomic_DNA"/>
</dbReference>
<dbReference type="EMBL" id="UIGY01000243">
    <property type="protein sequence ID" value="SUZ13631.1"/>
    <property type="molecule type" value="Genomic_DNA"/>
</dbReference>
<evidence type="ECO:0000256" key="6">
    <source>
        <dbReference type="SAM" id="MobiDB-lite"/>
    </source>
</evidence>
<dbReference type="GO" id="GO:0046982">
    <property type="term" value="F:protein heterodimerization activity"/>
    <property type="evidence" value="ECO:0007669"/>
    <property type="project" value="InterPro"/>
</dbReference>
<dbReference type="GO" id="GO:0005669">
    <property type="term" value="C:transcription factor TFIID complex"/>
    <property type="evidence" value="ECO:0007669"/>
    <property type="project" value="InterPro"/>
</dbReference>
<dbReference type="Pfam" id="PF04719">
    <property type="entry name" value="TAFII28"/>
    <property type="match status" value="1"/>
</dbReference>
<feature type="domain" description="TAFII28-like protein" evidence="7">
    <location>
        <begin position="170"/>
        <end position="279"/>
    </location>
</feature>
<dbReference type="PANTHER" id="PTHR13218">
    <property type="entry name" value="TRANSCRIPTION INITIATION FACTOR TFIID SUBUNIT 11-RELATED"/>
    <property type="match status" value="1"/>
</dbReference>
<evidence type="ECO:0000259" key="7">
    <source>
        <dbReference type="Pfam" id="PF04719"/>
    </source>
</evidence>
<comment type="subcellular location">
    <subcellularLocation>
        <location evidence="1">Nucleus</location>
    </subcellularLocation>
</comment>
<name>A0A061HB63_BLUGR</name>
<keyword evidence="3" id="KW-0805">Transcription regulation</keyword>
<reference evidence="9" key="3">
    <citation type="submission" date="2018-07" db="EMBL/GenBank/DDBJ databases">
        <authorList>
            <person name="Quirk P.G."/>
            <person name="Krulwich T.A."/>
        </authorList>
    </citation>
    <scope>NUCLEOTIDE SEQUENCE</scope>
    <source>
        <strain evidence="9">96224</strain>
    </source>
</reference>
<dbReference type="AlphaFoldDB" id="A0A061HB63"/>
<evidence type="ECO:0000256" key="3">
    <source>
        <dbReference type="ARBA" id="ARBA00023015"/>
    </source>
</evidence>
<gene>
    <name evidence="8" type="ORF">BGT96224_4586</name>
    <name evidence="9" type="ORF">BGT96224V2_LOCUS6804</name>
</gene>